<evidence type="ECO:0000256" key="3">
    <source>
        <dbReference type="ARBA" id="ARBA00022692"/>
    </source>
</evidence>
<name>E9S8E0_RUMAL</name>
<keyword evidence="4" id="KW-0521">NADP</keyword>
<dbReference type="RefSeq" id="WP_002847253.1">
    <property type="nucleotide sequence ID" value="NZ_ADKM02000023.1"/>
</dbReference>
<dbReference type="GO" id="GO:0008750">
    <property type="term" value="F:proton-translocating NAD(P)+ transhydrogenase activity"/>
    <property type="evidence" value="ECO:0007669"/>
    <property type="project" value="UniProtKB-EC"/>
</dbReference>
<evidence type="ECO:0000256" key="7">
    <source>
        <dbReference type="ARBA" id="ARBA00023027"/>
    </source>
</evidence>
<dbReference type="STRING" id="246199.CUS_4844"/>
<dbReference type="InterPro" id="IPR029035">
    <property type="entry name" value="DHS-like_NAD/FAD-binding_dom"/>
</dbReference>
<evidence type="ECO:0000313" key="12">
    <source>
        <dbReference type="Proteomes" id="UP000004259"/>
    </source>
</evidence>
<gene>
    <name evidence="11" type="ORF">CUS_4844</name>
</gene>
<dbReference type="PANTHER" id="PTHR44758">
    <property type="entry name" value="NAD(P) TRANSHYDROGENASE SUBUNIT BETA"/>
    <property type="match status" value="1"/>
</dbReference>
<comment type="catalytic activity">
    <reaction evidence="9">
        <text>NAD(+) + NADPH + H(+)(in) = NADH + NADP(+) + H(+)(out)</text>
        <dbReference type="Rhea" id="RHEA:47992"/>
        <dbReference type="ChEBI" id="CHEBI:15378"/>
        <dbReference type="ChEBI" id="CHEBI:57540"/>
        <dbReference type="ChEBI" id="CHEBI:57783"/>
        <dbReference type="ChEBI" id="CHEBI:57945"/>
        <dbReference type="ChEBI" id="CHEBI:58349"/>
        <dbReference type="EC" id="7.1.1.1"/>
    </reaction>
</comment>
<dbReference type="eggNOG" id="COG1282">
    <property type="taxonomic scope" value="Bacteria"/>
</dbReference>
<dbReference type="Gene3D" id="3.40.50.1220">
    <property type="entry name" value="TPP-binding domain"/>
    <property type="match status" value="1"/>
</dbReference>
<keyword evidence="8" id="KW-0472">Membrane</keyword>
<dbReference type="Proteomes" id="UP000004259">
    <property type="component" value="Unassembled WGS sequence"/>
</dbReference>
<dbReference type="SUPFAM" id="SSF52467">
    <property type="entry name" value="DHS-like NAD/FAD-binding domain"/>
    <property type="match status" value="1"/>
</dbReference>
<evidence type="ECO:0000256" key="2">
    <source>
        <dbReference type="ARBA" id="ARBA00012943"/>
    </source>
</evidence>
<dbReference type="GO" id="GO:0016020">
    <property type="term" value="C:membrane"/>
    <property type="evidence" value="ECO:0007669"/>
    <property type="project" value="UniProtKB-SubCell"/>
</dbReference>
<dbReference type="AlphaFoldDB" id="E9S8E0"/>
<evidence type="ECO:0000256" key="9">
    <source>
        <dbReference type="ARBA" id="ARBA00048202"/>
    </source>
</evidence>
<evidence type="ECO:0000256" key="8">
    <source>
        <dbReference type="ARBA" id="ARBA00023136"/>
    </source>
</evidence>
<dbReference type="PANTHER" id="PTHR44758:SF1">
    <property type="entry name" value="NAD(P) TRANSHYDROGENASE SUBUNIT BETA"/>
    <property type="match status" value="1"/>
</dbReference>
<comment type="caution">
    <text evidence="11">The sequence shown here is derived from an EMBL/GenBank/DDBJ whole genome shotgun (WGS) entry which is preliminary data.</text>
</comment>
<keyword evidence="6" id="KW-1133">Transmembrane helix</keyword>
<dbReference type="InterPro" id="IPR034300">
    <property type="entry name" value="PNTB-like"/>
</dbReference>
<accession>E9S8E0</accession>
<feature type="domain" description="NADP transhydrogenase beta-like" evidence="10">
    <location>
        <begin position="1"/>
        <end position="83"/>
    </location>
</feature>
<evidence type="ECO:0000256" key="4">
    <source>
        <dbReference type="ARBA" id="ARBA00022857"/>
    </source>
</evidence>
<evidence type="ECO:0000256" key="1">
    <source>
        <dbReference type="ARBA" id="ARBA00004141"/>
    </source>
</evidence>
<keyword evidence="7" id="KW-0520">NAD</keyword>
<evidence type="ECO:0000256" key="6">
    <source>
        <dbReference type="ARBA" id="ARBA00022989"/>
    </source>
</evidence>
<keyword evidence="12" id="KW-1185">Reference proteome</keyword>
<dbReference type="Pfam" id="PF02233">
    <property type="entry name" value="PNTB"/>
    <property type="match status" value="1"/>
</dbReference>
<proteinExistence type="predicted"/>
<comment type="subcellular location">
    <subcellularLocation>
        <location evidence="1">Membrane</location>
        <topology evidence="1">Multi-pass membrane protein</topology>
    </subcellularLocation>
</comment>
<evidence type="ECO:0000313" key="11">
    <source>
        <dbReference type="EMBL" id="EGC04441.1"/>
    </source>
</evidence>
<keyword evidence="3" id="KW-0812">Transmembrane</keyword>
<sequence length="87" mass="9418">MSNTDVAIVIGANDVVNPSAINRRVQPTLTECPLINAFEARTVFVLKRGKGTGFSGVENPLFTNDNTVMIYGDAKQTVAQLVSEFED</sequence>
<organism evidence="11 12">
    <name type="scientific">Ruminococcus albus 8</name>
    <dbReference type="NCBI Taxonomy" id="246199"/>
    <lineage>
        <taxon>Bacteria</taxon>
        <taxon>Bacillati</taxon>
        <taxon>Bacillota</taxon>
        <taxon>Clostridia</taxon>
        <taxon>Eubacteriales</taxon>
        <taxon>Oscillospiraceae</taxon>
        <taxon>Ruminococcus</taxon>
    </lineage>
</organism>
<evidence type="ECO:0000256" key="5">
    <source>
        <dbReference type="ARBA" id="ARBA00022967"/>
    </source>
</evidence>
<protein>
    <recommendedName>
        <fullName evidence="2">proton-translocating NAD(P)(+) transhydrogenase</fullName>
        <ecNumber evidence="2">7.1.1.1</ecNumber>
    </recommendedName>
</protein>
<keyword evidence="5" id="KW-1278">Translocase</keyword>
<reference evidence="11 12" key="1">
    <citation type="submission" date="2011-02" db="EMBL/GenBank/DDBJ databases">
        <authorList>
            <person name="Nelson K.E."/>
            <person name="Sutton G."/>
            <person name="Torralba M."/>
            <person name="Durkin S."/>
            <person name="Harkins D."/>
            <person name="Montgomery R."/>
            <person name="Ziemer C."/>
            <person name="Klaassens E."/>
            <person name="Ocuiv P."/>
            <person name="Morrison M."/>
        </authorList>
    </citation>
    <scope>NUCLEOTIDE SEQUENCE [LARGE SCALE GENOMIC DNA]</scope>
    <source>
        <strain evidence="11 12">8</strain>
    </source>
</reference>
<dbReference type="EMBL" id="ADKM02000023">
    <property type="protein sequence ID" value="EGC04441.1"/>
    <property type="molecule type" value="Genomic_DNA"/>
</dbReference>
<dbReference type="EC" id="7.1.1.1" evidence="2"/>
<evidence type="ECO:0000259" key="10">
    <source>
        <dbReference type="Pfam" id="PF02233"/>
    </source>
</evidence>